<name>A0A8J4WPF2_9TREM</name>
<evidence type="ECO:0000259" key="10">
    <source>
        <dbReference type="PROSITE" id="PS50115"/>
    </source>
</evidence>
<dbReference type="CDD" id="cd08836">
    <property type="entry name" value="ArfGap_AGAP"/>
    <property type="match status" value="1"/>
</dbReference>
<feature type="region of interest" description="Disordered" evidence="8">
    <location>
        <begin position="482"/>
        <end position="527"/>
    </location>
</feature>
<dbReference type="InterPro" id="IPR036770">
    <property type="entry name" value="Ankyrin_rpt-contain_sf"/>
</dbReference>
<dbReference type="InterPro" id="IPR011993">
    <property type="entry name" value="PH-like_dom_sf"/>
</dbReference>
<protein>
    <submittedName>
        <fullName evidence="11">Arf-GAP GTPase ANK repeat and PH domain-containing protein 1/2/3</fullName>
    </submittedName>
</protein>
<dbReference type="FunFam" id="1.10.220.150:FF:000009">
    <property type="entry name" value="stromal membrane-associated protein 1 isoform X1"/>
    <property type="match status" value="1"/>
</dbReference>
<keyword evidence="5" id="KW-0862">Zinc</keyword>
<dbReference type="InterPro" id="IPR051282">
    <property type="entry name" value="Arf-GAP_GTPase_ANK_PH"/>
</dbReference>
<dbReference type="SUPFAM" id="SSF48403">
    <property type="entry name" value="Ankyrin repeat"/>
    <property type="match status" value="1"/>
</dbReference>
<gene>
    <name evidence="11" type="ORF">PHET_08391</name>
</gene>
<keyword evidence="4 7" id="KW-0863">Zinc-finger</keyword>
<dbReference type="OrthoDB" id="6136903at2759"/>
<evidence type="ECO:0000256" key="1">
    <source>
        <dbReference type="ARBA" id="ARBA00005430"/>
    </source>
</evidence>
<comment type="similarity">
    <text evidence="1">Belongs to the centaurin gamma-like family.</text>
</comment>
<evidence type="ECO:0000313" key="11">
    <source>
        <dbReference type="EMBL" id="KAF5398410.1"/>
    </source>
</evidence>
<dbReference type="CDD" id="cd01250">
    <property type="entry name" value="PH_AGAP"/>
    <property type="match status" value="1"/>
</dbReference>
<dbReference type="PROSITE" id="PS50003">
    <property type="entry name" value="PH_DOMAIN"/>
    <property type="match status" value="1"/>
</dbReference>
<sequence length="1047" mass="113113">NFISGVPFKISSIPCFFDSFPIFQNASALSNSSMSVPSTNISDKSLRPITTTLPPTVNVRRPDMLNNPGFEPDPAEEYRPSQTLSATTAANLTSCLFSDNNGRLFQTLNLRSSREADQLGLGVASESVRHFGSLGDSPDDWATHPFLIDGESQHPARRSECVPSEYSESAVQLSTPRSFPDHSDHFQNSSTFTLKNRDVHPEGFISLPSTVVPFIQCDPTLSQPTSAHCFHSAPLVAAGSVTSIVLGSEVTEANDALTPSSTPTHSRKNRRKSNLFQKKNEDDKKLNGIGSGRAIPLKQGFLYKRTCKPLSKEWKTKKYVTLTDDARLTYHPSIHDYMENAHGKEIDLSRTTVKIPGVPFRQVGGRITSNGLLRSHLNDTATEKPSTSSKNTGSSDNIPTFTDTVTPGTKDSTSVKKRHRRLKPNPKNSVVDGYDSEGYEFQLISMDRQWHFEAKGPEERDEWVMYIERAIMTRLQLNESTKRTRSVNTTAPGSGFTNSTTGCNTSVPTNRSVGDTNSLTSGRSGAGDTNELAVTERFVRCISAVAGNEYCADCGAPDPDWASLNLGVVMCISCSGIHRQLGTHISRIRSLHLDEWSPESVSVMCAIGNTLANSVWEAAVPVNAGNRKKPEPSGSREEKEAWIRAKYDHQEFLPPLPYPDAPLQQQLIDAIARQDTRQVVLCLALATPETVNAPYSRQDPRAAIHIAATLGNLVYLQLLLWYNGDPTITDHEGRNAYYYAHCSQKYDCADFLRRSGCPKQLVPPNTPALGAGPLVRSLQPAPLSQPPSLPIIHGQLGPSGLYPLSVPIEAHGSFVGHSSTVISSTATQPYHFSHLQQQQSRSVACYTTGLTPSHPSFPSQQSGLVPLFANPVTTSSQSYLHGSVGSSGAATHSSVLQSVSSAVSPTPPSGMVGSNSGGLAYRSICGQPFSVTSTAYTTSVNQALGATLPRRRAPPSNIVSAAVQQFNQHSSQNQPLSTGMHRPHSGVVIDRAIVGMMRPSLIGVPSPASSTPITTAYDRTTTTAAALTSNPSGTYQHLVAGNQEVGL</sequence>
<keyword evidence="2" id="KW-0343">GTPase activation</keyword>
<dbReference type="InterPro" id="IPR001164">
    <property type="entry name" value="ArfGAP_dom"/>
</dbReference>
<feature type="compositionally biased region" description="Polar residues" evidence="8">
    <location>
        <begin position="369"/>
        <end position="412"/>
    </location>
</feature>
<dbReference type="InterPro" id="IPR001849">
    <property type="entry name" value="PH_domain"/>
</dbReference>
<evidence type="ECO:0000256" key="3">
    <source>
        <dbReference type="ARBA" id="ARBA00022723"/>
    </source>
</evidence>
<dbReference type="InterPro" id="IPR038508">
    <property type="entry name" value="ArfGAP_dom_sf"/>
</dbReference>
<accession>A0A8J4WPF2</accession>
<evidence type="ECO:0000313" key="12">
    <source>
        <dbReference type="Proteomes" id="UP000748531"/>
    </source>
</evidence>
<dbReference type="AlphaFoldDB" id="A0A8J4WPF2"/>
<dbReference type="Gene3D" id="2.30.29.30">
    <property type="entry name" value="Pleckstrin-homology domain (PH domain)/Phosphotyrosine-binding domain (PTB)"/>
    <property type="match status" value="1"/>
</dbReference>
<dbReference type="PANTHER" id="PTHR45819:SF5">
    <property type="entry name" value="CENTAURIN-GAMMA-1A"/>
    <property type="match status" value="1"/>
</dbReference>
<evidence type="ECO:0000259" key="9">
    <source>
        <dbReference type="PROSITE" id="PS50003"/>
    </source>
</evidence>
<dbReference type="Gene3D" id="1.25.40.20">
    <property type="entry name" value="Ankyrin repeat-containing domain"/>
    <property type="match status" value="1"/>
</dbReference>
<proteinExistence type="inferred from homology"/>
<evidence type="ECO:0000256" key="4">
    <source>
        <dbReference type="ARBA" id="ARBA00022771"/>
    </source>
</evidence>
<dbReference type="PANTHER" id="PTHR45819">
    <property type="entry name" value="CENTAURIN-GAMMA-1A"/>
    <property type="match status" value="1"/>
</dbReference>
<dbReference type="GO" id="GO:0008270">
    <property type="term" value="F:zinc ion binding"/>
    <property type="evidence" value="ECO:0007669"/>
    <property type="project" value="UniProtKB-KW"/>
</dbReference>
<feature type="non-terminal residue" evidence="11">
    <location>
        <position position="1047"/>
    </location>
</feature>
<organism evidence="11 12">
    <name type="scientific">Paragonimus heterotremus</name>
    <dbReference type="NCBI Taxonomy" id="100268"/>
    <lineage>
        <taxon>Eukaryota</taxon>
        <taxon>Metazoa</taxon>
        <taxon>Spiralia</taxon>
        <taxon>Lophotrochozoa</taxon>
        <taxon>Platyhelminthes</taxon>
        <taxon>Trematoda</taxon>
        <taxon>Digenea</taxon>
        <taxon>Plagiorchiida</taxon>
        <taxon>Troglotremata</taxon>
        <taxon>Troglotrematidae</taxon>
        <taxon>Paragonimus</taxon>
    </lineage>
</organism>
<dbReference type="GO" id="GO:0003924">
    <property type="term" value="F:GTPase activity"/>
    <property type="evidence" value="ECO:0007669"/>
    <property type="project" value="TreeGrafter"/>
</dbReference>
<comment type="caution">
    <text evidence="11">The sequence shown here is derived from an EMBL/GenBank/DDBJ whole genome shotgun (WGS) entry which is preliminary data.</text>
</comment>
<evidence type="ECO:0000256" key="2">
    <source>
        <dbReference type="ARBA" id="ARBA00022468"/>
    </source>
</evidence>
<dbReference type="SUPFAM" id="SSF50729">
    <property type="entry name" value="PH domain-like"/>
    <property type="match status" value="1"/>
</dbReference>
<keyword evidence="6" id="KW-0040">ANK repeat</keyword>
<evidence type="ECO:0000256" key="5">
    <source>
        <dbReference type="ARBA" id="ARBA00022833"/>
    </source>
</evidence>
<dbReference type="SMART" id="SM00233">
    <property type="entry name" value="PH"/>
    <property type="match status" value="1"/>
</dbReference>
<dbReference type="SMART" id="SM00105">
    <property type="entry name" value="ArfGap"/>
    <property type="match status" value="1"/>
</dbReference>
<feature type="region of interest" description="Disordered" evidence="8">
    <location>
        <begin position="369"/>
        <end position="433"/>
    </location>
</feature>
<dbReference type="Pfam" id="PF01412">
    <property type="entry name" value="ArfGap"/>
    <property type="match status" value="1"/>
</dbReference>
<feature type="compositionally biased region" description="Basic residues" evidence="8">
    <location>
        <begin position="415"/>
        <end position="424"/>
    </location>
</feature>
<dbReference type="PROSITE" id="PS50115">
    <property type="entry name" value="ARFGAP"/>
    <property type="match status" value="1"/>
</dbReference>
<evidence type="ECO:0000256" key="7">
    <source>
        <dbReference type="PROSITE-ProRule" id="PRU00288"/>
    </source>
</evidence>
<dbReference type="Proteomes" id="UP000748531">
    <property type="component" value="Unassembled WGS sequence"/>
</dbReference>
<evidence type="ECO:0000256" key="8">
    <source>
        <dbReference type="SAM" id="MobiDB-lite"/>
    </source>
</evidence>
<feature type="region of interest" description="Disordered" evidence="8">
    <location>
        <begin position="255"/>
        <end position="290"/>
    </location>
</feature>
<feature type="compositionally biased region" description="Polar residues" evidence="8">
    <location>
        <begin position="486"/>
        <end position="523"/>
    </location>
</feature>
<dbReference type="SUPFAM" id="SSF57863">
    <property type="entry name" value="ArfGap/RecO-like zinc finger"/>
    <property type="match status" value="1"/>
</dbReference>
<evidence type="ECO:0000256" key="6">
    <source>
        <dbReference type="ARBA" id="ARBA00023043"/>
    </source>
</evidence>
<reference evidence="11" key="1">
    <citation type="submission" date="2019-05" db="EMBL/GenBank/DDBJ databases">
        <title>Annotation for the trematode Paragonimus heterotremus.</title>
        <authorList>
            <person name="Choi Y.-J."/>
        </authorList>
    </citation>
    <scope>NUCLEOTIDE SEQUENCE</scope>
    <source>
        <strain evidence="11">LC</strain>
    </source>
</reference>
<keyword evidence="12" id="KW-1185">Reference proteome</keyword>
<feature type="domain" description="Arf-GAP" evidence="10">
    <location>
        <begin position="536"/>
        <end position="660"/>
    </location>
</feature>
<feature type="domain" description="PH" evidence="9">
    <location>
        <begin position="295"/>
        <end position="472"/>
    </location>
</feature>
<dbReference type="Gene3D" id="1.10.220.150">
    <property type="entry name" value="Arf GTPase activating protein"/>
    <property type="match status" value="1"/>
</dbReference>
<keyword evidence="3" id="KW-0479">Metal-binding</keyword>
<dbReference type="PRINTS" id="PR00405">
    <property type="entry name" value="REVINTRACTNG"/>
</dbReference>
<dbReference type="GO" id="GO:0005096">
    <property type="term" value="F:GTPase activator activity"/>
    <property type="evidence" value="ECO:0007669"/>
    <property type="project" value="UniProtKB-KW"/>
</dbReference>
<dbReference type="EMBL" id="LUCH01005031">
    <property type="protein sequence ID" value="KAF5398410.1"/>
    <property type="molecule type" value="Genomic_DNA"/>
</dbReference>
<dbReference type="InterPro" id="IPR037278">
    <property type="entry name" value="ARFGAP/RecO"/>
</dbReference>